<dbReference type="EMBL" id="LXWW01000092">
    <property type="protein sequence ID" value="OAO16261.1"/>
    <property type="molecule type" value="Genomic_DNA"/>
</dbReference>
<feature type="transmembrane region" description="Helical" evidence="6">
    <location>
        <begin position="365"/>
        <end position="381"/>
    </location>
</feature>
<feature type="domain" description="SPX" evidence="7">
    <location>
        <begin position="1"/>
        <end position="174"/>
    </location>
</feature>
<keyword evidence="9" id="KW-1185">Reference proteome</keyword>
<dbReference type="InterPro" id="IPR004342">
    <property type="entry name" value="EXS_C"/>
</dbReference>
<evidence type="ECO:0000256" key="1">
    <source>
        <dbReference type="ARBA" id="ARBA00004141"/>
    </source>
</evidence>
<dbReference type="PANTHER" id="PTHR10783:SF103">
    <property type="entry name" value="SOLUTE CARRIER FAMILY 53 MEMBER 1"/>
    <property type="match status" value="1"/>
</dbReference>
<feature type="transmembrane region" description="Helical" evidence="6">
    <location>
        <begin position="223"/>
        <end position="244"/>
    </location>
</feature>
<evidence type="ECO:0000256" key="2">
    <source>
        <dbReference type="ARBA" id="ARBA00009665"/>
    </source>
</evidence>
<gene>
    <name evidence="8" type="ORF">AV274_2041</name>
</gene>
<evidence type="ECO:0000256" key="3">
    <source>
        <dbReference type="ARBA" id="ARBA00022692"/>
    </source>
</evidence>
<keyword evidence="8" id="KW-0675">Receptor</keyword>
<dbReference type="Proteomes" id="UP000078348">
    <property type="component" value="Unassembled WGS sequence"/>
</dbReference>
<keyword evidence="5 6" id="KW-0472">Membrane</keyword>
<comment type="subcellular location">
    <subcellularLocation>
        <location evidence="1">Membrane</location>
        <topology evidence="1">Multi-pass membrane protein</topology>
    </subcellularLocation>
</comment>
<keyword evidence="4 6" id="KW-1133">Transmembrane helix</keyword>
<feature type="transmembrane region" description="Helical" evidence="6">
    <location>
        <begin position="310"/>
        <end position="328"/>
    </location>
</feature>
<dbReference type="GO" id="GO:0005886">
    <property type="term" value="C:plasma membrane"/>
    <property type="evidence" value="ECO:0007669"/>
    <property type="project" value="TreeGrafter"/>
</dbReference>
<dbReference type="PROSITE" id="PS51382">
    <property type="entry name" value="SPX"/>
    <property type="match status" value="1"/>
</dbReference>
<accession>A0A196SIX2</accession>
<dbReference type="PANTHER" id="PTHR10783">
    <property type="entry name" value="XENOTROPIC AND POLYTROPIC RETROVIRUS RECEPTOR 1-RELATED"/>
    <property type="match status" value="1"/>
</dbReference>
<dbReference type="GO" id="GO:0016036">
    <property type="term" value="P:cellular response to phosphate starvation"/>
    <property type="evidence" value="ECO:0007669"/>
    <property type="project" value="TreeGrafter"/>
</dbReference>
<dbReference type="STRING" id="478820.A0A196SIX2"/>
<organism evidence="8 9">
    <name type="scientific">Blastocystis sp. subtype 1 (strain ATCC 50177 / NandII)</name>
    <dbReference type="NCBI Taxonomy" id="478820"/>
    <lineage>
        <taxon>Eukaryota</taxon>
        <taxon>Sar</taxon>
        <taxon>Stramenopiles</taxon>
        <taxon>Bigyra</taxon>
        <taxon>Opalozoa</taxon>
        <taxon>Opalinata</taxon>
        <taxon>Blastocystidae</taxon>
        <taxon>Blastocystis</taxon>
    </lineage>
</organism>
<sequence length="830" mass="96852">MGMVSTDGSDLEEQLLDTHSYYSTSKDAVYADLVVELVDTTERWEDEKGNILFQCILPKSSCVFIHREQAFFKKITDDINMVNTWYVERLEEYKGKVEVYEKQVDRFCELRQKNEMSLLSQSQTFRQLEFGLKELYRMLGYLKNYCMLNKQAVDKILKKHDKNSTFKSRGTINNAISHLSFYRQRDLPEVIATVECLWRVFVGDKKSKRMNDLKNVYSPKPALNGFVVGLNVGASLVLICVLYLTVLHKPLPLDAGQRASLWCYARFQIFFVLQLWLWGVDIFVFQKHKINYEFIFGKYKPYLAHTSDQFILASYYTLVMLVVVNLWYYKAMTFYHASFIGPFSFFLFLLYILPLPGRYTKYKWYMLRHCLSILFVPFYVVRFPDFFLGDQFTSHSQTILDLIHIVMNIAMRSFVNFHDAFASLSPSTLMAVHMVSLLLPQFIRMAQNLRRYHDTKDAYPSIYNGIKYFLSLVANSCVPFPILYCIAQSIYTIYALYWDVREDWGGSYLLFYPNNHEQPSTQEPLGNEMEDMNAMYPQLEPNSIPAVLIPYAAQRMDGDATAHMEENEAMKNVSLPDESKQRLDNTLVGRIIEVLQSAKRPLRMEEIQEQINDSFDGLRKTDGTKYRGDKTKAINGALYSTGIFRRVNEKWVIKPLECEQYERRMLQKLETRGKRRKAVVVENGDTGEEVYVKRKYTRRQVKRSVILKMLKSTSDRLRVSSNEHSAVYFKNPFQGLTGTEELVKLRKKLGEEKFEMAIQMYNYFEDVFSNVSVDGDAPVSATSSEQTNRLIDQMQRDVLDLKMRLNQIEKVNENALSIFCVSYVSAVFLM</sequence>
<reference evidence="8 9" key="1">
    <citation type="submission" date="2016-05" db="EMBL/GenBank/DDBJ databases">
        <title>Nuclear genome of Blastocystis sp. subtype 1 NandII.</title>
        <authorList>
            <person name="Gentekaki E."/>
            <person name="Curtis B."/>
            <person name="Stairs C."/>
            <person name="Eme L."/>
            <person name="Herman E."/>
            <person name="Klimes V."/>
            <person name="Arias M.C."/>
            <person name="Elias M."/>
            <person name="Hilliou F."/>
            <person name="Klute M."/>
            <person name="Malik S.-B."/>
            <person name="Pightling A."/>
            <person name="Rachubinski R."/>
            <person name="Salas D."/>
            <person name="Schlacht A."/>
            <person name="Suga H."/>
            <person name="Archibald J."/>
            <person name="Ball S.G."/>
            <person name="Clark G."/>
            <person name="Dacks J."/>
            <person name="Van Der Giezen M."/>
            <person name="Tsaousis A."/>
            <person name="Roger A."/>
        </authorList>
    </citation>
    <scope>NUCLEOTIDE SEQUENCE [LARGE SCALE GENOMIC DNA]</scope>
    <source>
        <strain evidence="9">ATCC 50177 / NandII</strain>
    </source>
</reference>
<dbReference type="OrthoDB" id="9970435at2759"/>
<dbReference type="Pfam" id="PF03124">
    <property type="entry name" value="EXS"/>
    <property type="match status" value="1"/>
</dbReference>
<evidence type="ECO:0000259" key="7">
    <source>
        <dbReference type="PROSITE" id="PS51382"/>
    </source>
</evidence>
<dbReference type="InterPro" id="IPR004331">
    <property type="entry name" value="SPX_dom"/>
</dbReference>
<proteinExistence type="inferred from homology"/>
<dbReference type="Pfam" id="PF03105">
    <property type="entry name" value="SPX"/>
    <property type="match status" value="1"/>
</dbReference>
<name>A0A196SIX2_BLAHN</name>
<evidence type="ECO:0000256" key="6">
    <source>
        <dbReference type="SAM" id="Phobius"/>
    </source>
</evidence>
<dbReference type="CDD" id="cd14447">
    <property type="entry name" value="SPX"/>
    <property type="match status" value="1"/>
</dbReference>
<dbReference type="GO" id="GO:0000822">
    <property type="term" value="F:inositol hexakisphosphate binding"/>
    <property type="evidence" value="ECO:0007669"/>
    <property type="project" value="TreeGrafter"/>
</dbReference>
<dbReference type="GO" id="GO:0006817">
    <property type="term" value="P:phosphate ion transport"/>
    <property type="evidence" value="ECO:0007669"/>
    <property type="project" value="TreeGrafter"/>
</dbReference>
<comment type="caution">
    <text evidence="8">The sequence shown here is derived from an EMBL/GenBank/DDBJ whole genome shotgun (WGS) entry which is preliminary data.</text>
</comment>
<protein>
    <submittedName>
        <fullName evidence="8">Xenotropic and polytropic retrovirus receptor</fullName>
    </submittedName>
</protein>
<feature type="transmembrane region" description="Helical" evidence="6">
    <location>
        <begin position="264"/>
        <end position="285"/>
    </location>
</feature>
<feature type="transmembrane region" description="Helical" evidence="6">
    <location>
        <begin position="334"/>
        <end position="353"/>
    </location>
</feature>
<feature type="transmembrane region" description="Helical" evidence="6">
    <location>
        <begin position="420"/>
        <end position="443"/>
    </location>
</feature>
<dbReference type="GO" id="GO:0005794">
    <property type="term" value="C:Golgi apparatus"/>
    <property type="evidence" value="ECO:0007669"/>
    <property type="project" value="TreeGrafter"/>
</dbReference>
<evidence type="ECO:0000313" key="9">
    <source>
        <dbReference type="Proteomes" id="UP000078348"/>
    </source>
</evidence>
<evidence type="ECO:0000256" key="5">
    <source>
        <dbReference type="ARBA" id="ARBA00023136"/>
    </source>
</evidence>
<keyword evidence="3 6" id="KW-0812">Transmembrane</keyword>
<evidence type="ECO:0000256" key="4">
    <source>
        <dbReference type="ARBA" id="ARBA00022989"/>
    </source>
</evidence>
<evidence type="ECO:0000313" key="8">
    <source>
        <dbReference type="EMBL" id="OAO16261.1"/>
    </source>
</evidence>
<dbReference type="AlphaFoldDB" id="A0A196SIX2"/>
<comment type="similarity">
    <text evidence="2">Belongs to the SYG1 (TC 2.A.94) family.</text>
</comment>